<evidence type="ECO:0000256" key="2">
    <source>
        <dbReference type="ARBA" id="ARBA00022630"/>
    </source>
</evidence>
<dbReference type="PRINTS" id="PR00420">
    <property type="entry name" value="RNGMNOXGNASE"/>
</dbReference>
<keyword evidence="8" id="KW-1185">Reference proteome</keyword>
<accession>A0AAV9QND3</accession>
<keyword evidence="5" id="KW-0503">Monooxygenase</keyword>
<keyword evidence="3" id="KW-0274">FAD</keyword>
<comment type="similarity">
    <text evidence="1">Belongs to the paxM FAD-dependent monooxygenase family.</text>
</comment>
<evidence type="ECO:0000259" key="6">
    <source>
        <dbReference type="Pfam" id="PF01494"/>
    </source>
</evidence>
<dbReference type="GO" id="GO:0004497">
    <property type="term" value="F:monooxygenase activity"/>
    <property type="evidence" value="ECO:0007669"/>
    <property type="project" value="UniProtKB-KW"/>
</dbReference>
<dbReference type="FunFam" id="3.50.50.60:FF:000115">
    <property type="entry name" value="Salicylate hydroxylase, putative"/>
    <property type="match status" value="1"/>
</dbReference>
<gene>
    <name evidence="7" type="ORF">LTR25_000781</name>
</gene>
<dbReference type="InterPro" id="IPR050493">
    <property type="entry name" value="FAD-dep_Monooxygenase_BioMet"/>
</dbReference>
<keyword evidence="4" id="KW-0560">Oxidoreductase</keyword>
<comment type="caution">
    <text evidence="7">The sequence shown here is derived from an EMBL/GenBank/DDBJ whole genome shotgun (WGS) entry which is preliminary data.</text>
</comment>
<dbReference type="SUPFAM" id="SSF51905">
    <property type="entry name" value="FAD/NAD(P)-binding domain"/>
    <property type="match status" value="1"/>
</dbReference>
<dbReference type="InterPro" id="IPR036188">
    <property type="entry name" value="FAD/NAD-bd_sf"/>
</dbReference>
<sequence length="449" mass="49346">MPSARNYRVNVVVCGAGLGGLGVAICLAKKGHTVTVLESSRALNEVGAGIQIPPNSSRVLDAYGLTDKLLEAVTWPESIQLKRYANSEVIARTPLHPRNTQVYGHPYWLIHRADFQRILFDAAVEAGVEVRLGCHVELVDEQSPSVHLKGGEVVKADLIIGADGIKSKVRRAVIPDEEIEAVSSANCAYRATIPADVMLADPELAALLRDKNANCWIGYRRHLMVYPIRKGQLFNLVMSHPGQAPIASWSEVGDIEDLRLQYRHFDPVLRKLLSHVESCLKWKLAELEPLPTWVSASGRVVLLGDAAHATLPYLAAGAAMAVEDGAVLGECLDRCRDMEDLPRAAKAYEKLRKRRCELVTKGSHANGDIWHLPDGEDQEERDSIMGAQVVDDKTDAAAAAATAAHAQKKNLNQWSDPAFQPWLWGYDAFAEANVYLDLEFQAVTVENFI</sequence>
<evidence type="ECO:0000256" key="4">
    <source>
        <dbReference type="ARBA" id="ARBA00023002"/>
    </source>
</evidence>
<reference evidence="7 8" key="1">
    <citation type="submission" date="2023-06" db="EMBL/GenBank/DDBJ databases">
        <title>Black Yeasts Isolated from many extreme environments.</title>
        <authorList>
            <person name="Coleine C."/>
            <person name="Stajich J.E."/>
            <person name="Selbmann L."/>
        </authorList>
    </citation>
    <scope>NUCLEOTIDE SEQUENCE [LARGE SCALE GENOMIC DNA]</scope>
    <source>
        <strain evidence="7 8">CCFEE 5887</strain>
    </source>
</reference>
<dbReference type="PANTHER" id="PTHR13789">
    <property type="entry name" value="MONOOXYGENASE"/>
    <property type="match status" value="1"/>
</dbReference>
<protein>
    <recommendedName>
        <fullName evidence="6">FAD-binding domain-containing protein</fullName>
    </recommendedName>
</protein>
<evidence type="ECO:0000313" key="8">
    <source>
        <dbReference type="Proteomes" id="UP001345827"/>
    </source>
</evidence>
<dbReference type="Gene3D" id="3.50.50.60">
    <property type="entry name" value="FAD/NAD(P)-binding domain"/>
    <property type="match status" value="1"/>
</dbReference>
<evidence type="ECO:0000313" key="7">
    <source>
        <dbReference type="EMBL" id="KAK5545771.1"/>
    </source>
</evidence>
<proteinExistence type="inferred from homology"/>
<dbReference type="PANTHER" id="PTHR13789:SF147">
    <property type="entry name" value="PUTATIVE (AFU_ORTHOLOGUE AFUA_2G01950)-RELATED"/>
    <property type="match status" value="1"/>
</dbReference>
<evidence type="ECO:0000256" key="3">
    <source>
        <dbReference type="ARBA" id="ARBA00022827"/>
    </source>
</evidence>
<evidence type="ECO:0000256" key="1">
    <source>
        <dbReference type="ARBA" id="ARBA00007992"/>
    </source>
</evidence>
<dbReference type="Pfam" id="PF01494">
    <property type="entry name" value="FAD_binding_3"/>
    <property type="match status" value="1"/>
</dbReference>
<feature type="domain" description="FAD-binding" evidence="6">
    <location>
        <begin position="9"/>
        <end position="360"/>
    </location>
</feature>
<dbReference type="AlphaFoldDB" id="A0AAV9QND3"/>
<dbReference type="GO" id="GO:0071949">
    <property type="term" value="F:FAD binding"/>
    <property type="evidence" value="ECO:0007669"/>
    <property type="project" value="InterPro"/>
</dbReference>
<keyword evidence="2" id="KW-0285">Flavoprotein</keyword>
<dbReference type="Proteomes" id="UP001345827">
    <property type="component" value="Unassembled WGS sequence"/>
</dbReference>
<evidence type="ECO:0000256" key="5">
    <source>
        <dbReference type="ARBA" id="ARBA00023033"/>
    </source>
</evidence>
<name>A0AAV9QND3_9PEZI</name>
<dbReference type="InterPro" id="IPR002938">
    <property type="entry name" value="FAD-bd"/>
</dbReference>
<dbReference type="SUPFAM" id="SSF54373">
    <property type="entry name" value="FAD-linked reductases, C-terminal domain"/>
    <property type="match status" value="1"/>
</dbReference>
<organism evidence="7 8">
    <name type="scientific">Vermiconidia calcicola</name>
    <dbReference type="NCBI Taxonomy" id="1690605"/>
    <lineage>
        <taxon>Eukaryota</taxon>
        <taxon>Fungi</taxon>
        <taxon>Dikarya</taxon>
        <taxon>Ascomycota</taxon>
        <taxon>Pezizomycotina</taxon>
        <taxon>Dothideomycetes</taxon>
        <taxon>Dothideomycetidae</taxon>
        <taxon>Mycosphaerellales</taxon>
        <taxon>Extremaceae</taxon>
        <taxon>Vermiconidia</taxon>
    </lineage>
</organism>
<dbReference type="EMBL" id="JAXLQG010000001">
    <property type="protein sequence ID" value="KAK5545771.1"/>
    <property type="molecule type" value="Genomic_DNA"/>
</dbReference>